<dbReference type="GO" id="GO:0005524">
    <property type="term" value="F:ATP binding"/>
    <property type="evidence" value="ECO:0007669"/>
    <property type="project" value="UniProtKB-KW"/>
</dbReference>
<feature type="domain" description="ABC transporter" evidence="4">
    <location>
        <begin position="3"/>
        <end position="227"/>
    </location>
</feature>
<accession>A0ABU8C591</accession>
<dbReference type="InterPro" id="IPR027417">
    <property type="entry name" value="P-loop_NTPase"/>
</dbReference>
<evidence type="ECO:0000313" key="5">
    <source>
        <dbReference type="EMBL" id="MEH8017079.1"/>
    </source>
</evidence>
<dbReference type="PANTHER" id="PTHR42711">
    <property type="entry name" value="ABC TRANSPORTER ATP-BINDING PROTEIN"/>
    <property type="match status" value="1"/>
</dbReference>
<dbReference type="PROSITE" id="PS50893">
    <property type="entry name" value="ABC_TRANSPORTER_2"/>
    <property type="match status" value="1"/>
</dbReference>
<dbReference type="Gene3D" id="3.40.50.300">
    <property type="entry name" value="P-loop containing nucleotide triphosphate hydrolases"/>
    <property type="match status" value="1"/>
</dbReference>
<reference evidence="5 6" key="1">
    <citation type="journal article" date="2023" name="Ecotoxicol. Environ. Saf.">
        <title>Mercury remediation potential of mercury-resistant strain Rheinheimera metallidurans sp. nov. isolated from a municipal waste dumping site.</title>
        <authorList>
            <person name="Yadav V."/>
            <person name="Manjhi A."/>
            <person name="Vadakedath N."/>
        </authorList>
    </citation>
    <scope>NUCLEOTIDE SEQUENCE [LARGE SCALE GENOMIC DNA]</scope>
    <source>
        <strain evidence="5 6">E-49</strain>
    </source>
</reference>
<protein>
    <submittedName>
        <fullName evidence="5">ATP-binding cassette domain-containing protein</fullName>
    </submittedName>
</protein>
<evidence type="ECO:0000256" key="1">
    <source>
        <dbReference type="ARBA" id="ARBA00022448"/>
    </source>
</evidence>
<dbReference type="SMART" id="SM00382">
    <property type="entry name" value="AAA"/>
    <property type="match status" value="1"/>
</dbReference>
<keyword evidence="1" id="KW-0813">Transport</keyword>
<sequence length="295" mass="33243">MSLQIKRIATKPRQNFKLDLADIVIEPMECVSVVGANGSGKTTLLESVLGMAPTLQRDVWLFGQPTCMDERDFQLRRKLGVQLQKSQFNRKLLVSDLISLHKVVYRRSCKDIAELFQLKALLPMRYERLSRGQKQRVDLYLAFAHQPEFILLDEPGTGLDAEFRNAFIQLLQQVIGKSAGVLMVSHQESEILLSHRTLVLQAGKVVHFAPAAALVKQFVGTHKIEFECYESRIADEIICKARVMDSVVRAQLTQHNKGLIFTRTNIINALVNDFGSELFSKIALCESSVSDMIAN</sequence>
<proteinExistence type="predicted"/>
<comment type="caution">
    <text evidence="5">The sequence shown here is derived from an EMBL/GenBank/DDBJ whole genome shotgun (WGS) entry which is preliminary data.</text>
</comment>
<dbReference type="PANTHER" id="PTHR42711:SF17">
    <property type="entry name" value="ABC TRANSPORTER ATP-BINDING PROTEIN"/>
    <property type="match status" value="1"/>
</dbReference>
<gene>
    <name evidence="5" type="ORF">MN202_07545</name>
</gene>
<organism evidence="5 6">
    <name type="scientific">Rheinheimera muenzenbergensis</name>
    <dbReference type="NCBI Taxonomy" id="1193628"/>
    <lineage>
        <taxon>Bacteria</taxon>
        <taxon>Pseudomonadati</taxon>
        <taxon>Pseudomonadota</taxon>
        <taxon>Gammaproteobacteria</taxon>
        <taxon>Chromatiales</taxon>
        <taxon>Chromatiaceae</taxon>
        <taxon>Rheinheimera</taxon>
    </lineage>
</organism>
<dbReference type="Pfam" id="PF00005">
    <property type="entry name" value="ABC_tran"/>
    <property type="match status" value="1"/>
</dbReference>
<dbReference type="EMBL" id="JALAAR010000005">
    <property type="protein sequence ID" value="MEH8017079.1"/>
    <property type="molecule type" value="Genomic_DNA"/>
</dbReference>
<name>A0ABU8C591_9GAMM</name>
<evidence type="ECO:0000256" key="3">
    <source>
        <dbReference type="ARBA" id="ARBA00022840"/>
    </source>
</evidence>
<evidence type="ECO:0000313" key="6">
    <source>
        <dbReference type="Proteomes" id="UP001375382"/>
    </source>
</evidence>
<evidence type="ECO:0000256" key="2">
    <source>
        <dbReference type="ARBA" id="ARBA00022741"/>
    </source>
</evidence>
<evidence type="ECO:0000259" key="4">
    <source>
        <dbReference type="PROSITE" id="PS50893"/>
    </source>
</evidence>
<dbReference type="InterPro" id="IPR003593">
    <property type="entry name" value="AAA+_ATPase"/>
</dbReference>
<keyword evidence="6" id="KW-1185">Reference proteome</keyword>
<dbReference type="InterPro" id="IPR003439">
    <property type="entry name" value="ABC_transporter-like_ATP-bd"/>
</dbReference>
<dbReference type="SUPFAM" id="SSF52540">
    <property type="entry name" value="P-loop containing nucleoside triphosphate hydrolases"/>
    <property type="match status" value="1"/>
</dbReference>
<dbReference type="InterPro" id="IPR050763">
    <property type="entry name" value="ABC_transporter_ATP-binding"/>
</dbReference>
<keyword evidence="2" id="KW-0547">Nucleotide-binding</keyword>
<dbReference type="RefSeq" id="WP_335735488.1">
    <property type="nucleotide sequence ID" value="NZ_JALAAR010000005.1"/>
</dbReference>
<keyword evidence="3 5" id="KW-0067">ATP-binding</keyword>
<dbReference type="Proteomes" id="UP001375382">
    <property type="component" value="Unassembled WGS sequence"/>
</dbReference>